<feature type="compositionally biased region" description="Polar residues" evidence="1">
    <location>
        <begin position="10"/>
        <end position="19"/>
    </location>
</feature>
<dbReference type="GeneID" id="3259309"/>
<name>Q5KC78_CRYD1</name>
<dbReference type="PaxDb" id="214684-Q5KC78"/>
<dbReference type="InterPro" id="IPR053099">
    <property type="entry name" value="WAS/WASL-interacting_domain"/>
</dbReference>
<evidence type="ECO:0000256" key="2">
    <source>
        <dbReference type="SAM" id="Phobius"/>
    </source>
</evidence>
<dbReference type="PANTHER" id="PTHR48226">
    <property type="entry name" value="OS06G0326200 PROTEIN"/>
    <property type="match status" value="1"/>
</dbReference>
<proteinExistence type="predicted"/>
<sequence length="581" mass="65069">MASPKASEAISDSSLSPASYQALPELPKSPRDDPIAYGGHPKNRDRPYPLSLIPFDLNEPYEVSEYLTIRSYDEACQVDYLNQDWADEYRDGGIVDEQMFDDGHVRRYLDRFIQENPKLIATTFRHKANLKTVFYSGKDEEWAKLDLVDVYRRQTGKVLGVPSQSQYTSNSKNGGAITPDASLIGNVNDPSSPSFRKRMLYAVIEVKWMELATLLTGEAKRQSDEKALNYLRQEGVFQTMWYVILGYAISGCIFGLSIINEYFYRIVYLYQHSDSDIPVIALEADSEFLGKTGRHFGYLRDSYSIEELAGLQDFWSSPPNCLISDRANAILNKEARYHLDATIFLFLNRAASLSKQCFLNGLPLPHIRRSLHPTKANKRTLADLDDEGKKEGVEDIPGDEKLSRKVNRRNGPESDGLCGRGSGHDRVHEGNGASAHRTEAAHARRPMKPQEFLRGLEELSTVVDVSDVKSSIIASLISNSHTTPSMNPSSISSDCDSFSYTSFGSREKLPVSDHLPAALHPRSHECDPVDTDFDAIDSETGELTLEAYRSRLAMLGVRVKLVTREEMDVLLARGGKENSDC</sequence>
<dbReference type="AlphaFoldDB" id="Q5KC78"/>
<dbReference type="eggNOG" id="ENOG502S9D9">
    <property type="taxonomic scope" value="Eukaryota"/>
</dbReference>
<keyword evidence="2" id="KW-0472">Membrane</keyword>
<dbReference type="HOGENOM" id="CLU_033642_0_0_1"/>
<dbReference type="VEuPathDB" id="FungiDB:CNH00060"/>
<feature type="region of interest" description="Disordered" evidence="1">
    <location>
        <begin position="378"/>
        <end position="446"/>
    </location>
</feature>
<reference evidence="3 4" key="1">
    <citation type="journal article" date="2005" name="Science">
        <title>The genome of the basidiomycetous yeast and human pathogen Cryptococcus neoformans.</title>
        <authorList>
            <person name="Loftus B.J."/>
            <person name="Fung E."/>
            <person name="Roncaglia P."/>
            <person name="Rowley D."/>
            <person name="Amedeo P."/>
            <person name="Bruno D."/>
            <person name="Vamathevan J."/>
            <person name="Miranda M."/>
            <person name="Anderson I.J."/>
            <person name="Fraser J.A."/>
            <person name="Allen J.E."/>
            <person name="Bosdet I.E."/>
            <person name="Brent M.R."/>
            <person name="Chiu R."/>
            <person name="Doering T.L."/>
            <person name="Donlin M.J."/>
            <person name="D'Souza C.A."/>
            <person name="Fox D.S."/>
            <person name="Grinberg V."/>
            <person name="Fu J."/>
            <person name="Fukushima M."/>
            <person name="Haas B.J."/>
            <person name="Huang J.C."/>
            <person name="Janbon G."/>
            <person name="Jones S.J."/>
            <person name="Koo H.L."/>
            <person name="Krzywinski M.I."/>
            <person name="Kwon-Chung J.K."/>
            <person name="Lengeler K.B."/>
            <person name="Maiti R."/>
            <person name="Marra M.A."/>
            <person name="Marra R.E."/>
            <person name="Mathewson C.A."/>
            <person name="Mitchell T.G."/>
            <person name="Pertea M."/>
            <person name="Riggs F.R."/>
            <person name="Salzberg S.L."/>
            <person name="Schein J.E."/>
            <person name="Shvartsbeyn A."/>
            <person name="Shin H."/>
            <person name="Shumway M."/>
            <person name="Specht C.A."/>
            <person name="Suh B.B."/>
            <person name="Tenney A."/>
            <person name="Utterback T.R."/>
            <person name="Wickes B.L."/>
            <person name="Wortman J.R."/>
            <person name="Wye N.H."/>
            <person name="Kronstad J.W."/>
            <person name="Lodge J.K."/>
            <person name="Heitman J."/>
            <person name="Davis R.W."/>
            <person name="Fraser C.M."/>
            <person name="Hyman R.W."/>
        </authorList>
    </citation>
    <scope>NUCLEOTIDE SEQUENCE [LARGE SCALE GENOMIC DNA]</scope>
    <source>
        <strain evidence="4">JEC21 / ATCC MYA-565</strain>
    </source>
</reference>
<dbReference type="PANTHER" id="PTHR48226:SF1">
    <property type="entry name" value="WAS_WASL-INTERACTING PROTEIN FAMILY MEMBER 1"/>
    <property type="match status" value="1"/>
</dbReference>
<evidence type="ECO:0000313" key="3">
    <source>
        <dbReference type="EMBL" id="AAW44892.1"/>
    </source>
</evidence>
<gene>
    <name evidence="3" type="ordered locus">CNH00060</name>
</gene>
<accession>Q5KC78</accession>
<keyword evidence="4" id="KW-1185">Reference proteome</keyword>
<keyword evidence="2" id="KW-1133">Transmembrane helix</keyword>
<evidence type="ECO:0000313" key="4">
    <source>
        <dbReference type="Proteomes" id="UP000002149"/>
    </source>
</evidence>
<keyword evidence="2" id="KW-0812">Transmembrane</keyword>
<dbReference type="Proteomes" id="UP000002149">
    <property type="component" value="Chromosome 8"/>
</dbReference>
<organism evidence="3 4">
    <name type="scientific">Cryptococcus deneoformans (strain JEC21 / ATCC MYA-565)</name>
    <name type="common">Cryptococcus neoformans var. neoformans serotype D</name>
    <dbReference type="NCBI Taxonomy" id="214684"/>
    <lineage>
        <taxon>Eukaryota</taxon>
        <taxon>Fungi</taxon>
        <taxon>Dikarya</taxon>
        <taxon>Basidiomycota</taxon>
        <taxon>Agaricomycotina</taxon>
        <taxon>Tremellomycetes</taxon>
        <taxon>Tremellales</taxon>
        <taxon>Cryptococcaceae</taxon>
        <taxon>Cryptococcus</taxon>
        <taxon>Cryptococcus neoformans species complex</taxon>
    </lineage>
</organism>
<protein>
    <submittedName>
        <fullName evidence="3">Uncharacterized protein</fullName>
    </submittedName>
</protein>
<dbReference type="InParanoid" id="Q5KC78"/>
<dbReference type="GO" id="GO:0005634">
    <property type="term" value="C:nucleus"/>
    <property type="evidence" value="ECO:0000318"/>
    <property type="project" value="GO_Central"/>
</dbReference>
<evidence type="ECO:0000256" key="1">
    <source>
        <dbReference type="SAM" id="MobiDB-lite"/>
    </source>
</evidence>
<feature type="region of interest" description="Disordered" evidence="1">
    <location>
        <begin position="1"/>
        <end position="43"/>
    </location>
</feature>
<dbReference type="RefSeq" id="XP_572199.1">
    <property type="nucleotide sequence ID" value="XM_572199.1"/>
</dbReference>
<dbReference type="KEGG" id="cne:CNH00060"/>
<feature type="transmembrane region" description="Helical" evidence="2">
    <location>
        <begin position="240"/>
        <end position="259"/>
    </location>
</feature>
<dbReference type="EMBL" id="AE017348">
    <property type="protein sequence ID" value="AAW44892.1"/>
    <property type="molecule type" value="Genomic_DNA"/>
</dbReference>
<dbReference type="OrthoDB" id="2576405at2759"/>
<feature type="compositionally biased region" description="Basic and acidic residues" evidence="1">
    <location>
        <begin position="387"/>
        <end position="403"/>
    </location>
</feature>
<dbReference type="GO" id="GO:0006364">
    <property type="term" value="P:rRNA processing"/>
    <property type="evidence" value="ECO:0000318"/>
    <property type="project" value="GO_Central"/>
</dbReference>